<gene>
    <name evidence="2" type="ORF">Pan97_18030</name>
</gene>
<reference evidence="3" key="1">
    <citation type="submission" date="2019-02" db="EMBL/GenBank/DDBJ databases">
        <title>Deep-cultivation of Planctomycetes and their phenomic and genomic characterization uncovers novel biology.</title>
        <authorList>
            <person name="Wiegand S."/>
            <person name="Jogler M."/>
            <person name="Boedeker C."/>
            <person name="Pinto D."/>
            <person name="Vollmers J."/>
            <person name="Rivas-Marin E."/>
            <person name="Kohn T."/>
            <person name="Peeters S.H."/>
            <person name="Heuer A."/>
            <person name="Rast P."/>
            <person name="Oberbeckmann S."/>
            <person name="Bunk B."/>
            <person name="Jeske O."/>
            <person name="Meyerdierks A."/>
            <person name="Storesund J.E."/>
            <person name="Kallscheuer N."/>
            <person name="Luecker S."/>
            <person name="Lage O.M."/>
            <person name="Pohl T."/>
            <person name="Merkel B.J."/>
            <person name="Hornburger P."/>
            <person name="Mueller R.-W."/>
            <person name="Bruemmer F."/>
            <person name="Labrenz M."/>
            <person name="Spormann A.M."/>
            <person name="Op den Camp H."/>
            <person name="Overmann J."/>
            <person name="Amann R."/>
            <person name="Jetten M.S.M."/>
            <person name="Mascher T."/>
            <person name="Medema M.H."/>
            <person name="Devos D.P."/>
            <person name="Kaster A.-K."/>
            <person name="Ovreas L."/>
            <person name="Rohde M."/>
            <person name="Galperin M.Y."/>
            <person name="Jogler C."/>
        </authorList>
    </citation>
    <scope>NUCLEOTIDE SEQUENCE [LARGE SCALE GENOMIC DNA]</scope>
    <source>
        <strain evidence="3">Pan97</strain>
    </source>
</reference>
<organism evidence="2 3">
    <name type="scientific">Bremerella volcania</name>
    <dbReference type="NCBI Taxonomy" id="2527984"/>
    <lineage>
        <taxon>Bacteria</taxon>
        <taxon>Pseudomonadati</taxon>
        <taxon>Planctomycetota</taxon>
        <taxon>Planctomycetia</taxon>
        <taxon>Pirellulales</taxon>
        <taxon>Pirellulaceae</taxon>
        <taxon>Bremerella</taxon>
    </lineage>
</organism>
<protein>
    <recommendedName>
        <fullName evidence="1">DUF6487 domain-containing protein</fullName>
    </recommendedName>
</protein>
<dbReference type="OrthoDB" id="9800877at2"/>
<dbReference type="RefSeq" id="WP_144971709.1">
    <property type="nucleotide sequence ID" value="NZ_CP036289.1"/>
</dbReference>
<dbReference type="Proteomes" id="UP000318626">
    <property type="component" value="Chromosome"/>
</dbReference>
<name>A0A518C6E2_9BACT</name>
<sequence>MNNPFESPIDTEVREPECVCPGCGESMQAGTIRTAYIGWDDPTRPWYKKFLSFGKNLARPRFFQVMSKVPSFHCQACQLLIMDLDPRKR</sequence>
<dbReference type="InterPro" id="IPR045504">
    <property type="entry name" value="DUF6487"/>
</dbReference>
<accession>A0A518C6E2</accession>
<evidence type="ECO:0000259" key="1">
    <source>
        <dbReference type="Pfam" id="PF20097"/>
    </source>
</evidence>
<evidence type="ECO:0000313" key="3">
    <source>
        <dbReference type="Proteomes" id="UP000318626"/>
    </source>
</evidence>
<dbReference type="EMBL" id="CP036289">
    <property type="protein sequence ID" value="QDU74787.1"/>
    <property type="molecule type" value="Genomic_DNA"/>
</dbReference>
<feature type="domain" description="DUF6487" evidence="1">
    <location>
        <begin position="20"/>
        <end position="85"/>
    </location>
</feature>
<dbReference type="AlphaFoldDB" id="A0A518C6E2"/>
<keyword evidence="3" id="KW-1185">Reference proteome</keyword>
<evidence type="ECO:0000313" key="2">
    <source>
        <dbReference type="EMBL" id="QDU74787.1"/>
    </source>
</evidence>
<proteinExistence type="predicted"/>
<dbReference type="KEGG" id="bvo:Pan97_18030"/>
<dbReference type="Pfam" id="PF20097">
    <property type="entry name" value="DUF6487"/>
    <property type="match status" value="1"/>
</dbReference>